<dbReference type="EMBL" id="JBHPBY010000060">
    <property type="protein sequence ID" value="MFC1849794.1"/>
    <property type="molecule type" value="Genomic_DNA"/>
</dbReference>
<dbReference type="PANTHER" id="PTHR43143">
    <property type="entry name" value="METALLOPHOSPHOESTERASE, CALCINEURIN SUPERFAMILY"/>
    <property type="match status" value="1"/>
</dbReference>
<dbReference type="PANTHER" id="PTHR43143:SF1">
    <property type="entry name" value="SERINE_THREONINE-PROTEIN PHOSPHATASE CPPED1"/>
    <property type="match status" value="1"/>
</dbReference>
<evidence type="ECO:0000313" key="3">
    <source>
        <dbReference type="Proteomes" id="UP001594351"/>
    </source>
</evidence>
<dbReference type="EC" id="3.1.-.-" evidence="2"/>
<dbReference type="InterPro" id="IPR004843">
    <property type="entry name" value="Calcineurin-like_PHP"/>
</dbReference>
<name>A0ABV6YUD3_UNCC1</name>
<dbReference type="InterPro" id="IPR029052">
    <property type="entry name" value="Metallo-depent_PP-like"/>
</dbReference>
<comment type="caution">
    <text evidence="2">The sequence shown here is derived from an EMBL/GenBank/DDBJ whole genome shotgun (WGS) entry which is preliminary data.</text>
</comment>
<keyword evidence="2" id="KW-0378">Hydrolase</keyword>
<reference evidence="2 3" key="1">
    <citation type="submission" date="2024-09" db="EMBL/GenBank/DDBJ databases">
        <title>Laminarin stimulates single cell rates of sulfate reduction while oxygen inhibits transcriptomic activity in coastal marine sediment.</title>
        <authorList>
            <person name="Lindsay M."/>
            <person name="Orcutt B."/>
            <person name="Emerson D."/>
            <person name="Stepanauskas R."/>
            <person name="D'Angelo T."/>
        </authorList>
    </citation>
    <scope>NUCLEOTIDE SEQUENCE [LARGE SCALE GENOMIC DNA]</scope>
    <source>
        <strain evidence="2">SAG AM-311-K15</strain>
    </source>
</reference>
<feature type="domain" description="Calcineurin-like phosphoesterase" evidence="1">
    <location>
        <begin position="31"/>
        <end position="229"/>
    </location>
</feature>
<organism evidence="2 3">
    <name type="scientific">candidate division CSSED10-310 bacterium</name>
    <dbReference type="NCBI Taxonomy" id="2855610"/>
    <lineage>
        <taxon>Bacteria</taxon>
        <taxon>Bacteria division CSSED10-310</taxon>
    </lineage>
</organism>
<evidence type="ECO:0000313" key="2">
    <source>
        <dbReference type="EMBL" id="MFC1849794.1"/>
    </source>
</evidence>
<accession>A0ABV6YUD3</accession>
<dbReference type="SUPFAM" id="SSF56300">
    <property type="entry name" value="Metallo-dependent phosphatases"/>
    <property type="match status" value="1"/>
</dbReference>
<sequence length="470" mass="52120">MTISSSMPASSPIPALLPRDGAGHQFVCYADCCSGVPAAAHEANFAAVNAVVARLKPPPEFICFPGDEIRGLTADDEMLRRQWSYWFEHEMAWLDRRAIPLYHTTGNHTTYDLASEVVFRTVLAHLPRNGPPGQEGLTYFVRRNDLLLVFVNTMWSGLGGEGRVETTWLDQTLSNHADAQYKIVLGHHPVYSVNGFSGTYQRDIAPENGRKFWQVLVSHKVLAYLCSHILAFDVQVHEGVLQFLTAGAGTMPRMPEENEYLHCVQAALDAGGLRYQVLDTSGQIREWLTWPIELQPSATWAKFEDGEHKTPVCIEAEPEVPQAWLVVWRFSGICPPAAGGEAQTLLCGWNTDQALAPLWIGLRGSEHSLCLLLSSAPGRSPHLWSGPALPSDKSFEIQIAVHSGMGPGGLLWRWDDTTPWSSLTGSSAWGAERLIWPTRWNIGNDQRGPTSHPFRGNNLQVTWSSQIVRL</sequence>
<dbReference type="Proteomes" id="UP001594351">
    <property type="component" value="Unassembled WGS sequence"/>
</dbReference>
<dbReference type="Gene3D" id="3.60.21.10">
    <property type="match status" value="1"/>
</dbReference>
<evidence type="ECO:0000259" key="1">
    <source>
        <dbReference type="Pfam" id="PF00149"/>
    </source>
</evidence>
<gene>
    <name evidence="2" type="ORF">ACFL27_06260</name>
</gene>
<dbReference type="Pfam" id="PF00149">
    <property type="entry name" value="Metallophos"/>
    <property type="match status" value="1"/>
</dbReference>
<protein>
    <submittedName>
        <fullName evidence="2">Metallophosphoesterase family protein</fullName>
        <ecNumber evidence="2">3.1.-.-</ecNumber>
    </submittedName>
</protein>
<dbReference type="GO" id="GO:0016787">
    <property type="term" value="F:hydrolase activity"/>
    <property type="evidence" value="ECO:0007669"/>
    <property type="project" value="UniProtKB-KW"/>
</dbReference>
<proteinExistence type="predicted"/>
<keyword evidence="3" id="KW-1185">Reference proteome</keyword>
<dbReference type="InterPro" id="IPR051918">
    <property type="entry name" value="STPP_CPPED1"/>
</dbReference>